<feature type="region of interest" description="Disordered" evidence="1">
    <location>
        <begin position="1"/>
        <end position="52"/>
    </location>
</feature>
<dbReference type="AlphaFoldDB" id="A0A7J8M8I9"/>
<feature type="compositionally biased region" description="Acidic residues" evidence="1">
    <location>
        <begin position="43"/>
        <end position="52"/>
    </location>
</feature>
<dbReference type="EMBL" id="JABEZX010000007">
    <property type="protein sequence ID" value="MBA0560953.1"/>
    <property type="molecule type" value="Genomic_DNA"/>
</dbReference>
<evidence type="ECO:0000313" key="3">
    <source>
        <dbReference type="Proteomes" id="UP000593572"/>
    </source>
</evidence>
<keyword evidence="3" id="KW-1185">Reference proteome</keyword>
<evidence type="ECO:0000256" key="1">
    <source>
        <dbReference type="SAM" id="MobiDB-lite"/>
    </source>
</evidence>
<sequence length="52" mass="5675">MKSSSFSSMELVPLKKQHAIAKNGSLPAKKEKQARISDSFESSSEEDSSSDE</sequence>
<name>A0A7J8M8I9_9ROSI</name>
<accession>A0A7J8M8I9</accession>
<proteinExistence type="predicted"/>
<dbReference type="Proteomes" id="UP000593572">
    <property type="component" value="Unassembled WGS sequence"/>
</dbReference>
<evidence type="ECO:0000313" key="2">
    <source>
        <dbReference type="EMBL" id="MBA0560953.1"/>
    </source>
</evidence>
<organism evidence="2 3">
    <name type="scientific">Gossypium lobatum</name>
    <dbReference type="NCBI Taxonomy" id="34289"/>
    <lineage>
        <taxon>Eukaryota</taxon>
        <taxon>Viridiplantae</taxon>
        <taxon>Streptophyta</taxon>
        <taxon>Embryophyta</taxon>
        <taxon>Tracheophyta</taxon>
        <taxon>Spermatophyta</taxon>
        <taxon>Magnoliopsida</taxon>
        <taxon>eudicotyledons</taxon>
        <taxon>Gunneridae</taxon>
        <taxon>Pentapetalae</taxon>
        <taxon>rosids</taxon>
        <taxon>malvids</taxon>
        <taxon>Malvales</taxon>
        <taxon>Malvaceae</taxon>
        <taxon>Malvoideae</taxon>
        <taxon>Gossypium</taxon>
    </lineage>
</organism>
<gene>
    <name evidence="2" type="ORF">Golob_017820</name>
</gene>
<protein>
    <submittedName>
        <fullName evidence="2">Uncharacterized protein</fullName>
    </submittedName>
</protein>
<comment type="caution">
    <text evidence="2">The sequence shown here is derived from an EMBL/GenBank/DDBJ whole genome shotgun (WGS) entry which is preliminary data.</text>
</comment>
<feature type="non-terminal residue" evidence="2">
    <location>
        <position position="1"/>
    </location>
</feature>
<reference evidence="2 3" key="1">
    <citation type="journal article" date="2019" name="Genome Biol. Evol.">
        <title>Insights into the evolution of the New World diploid cottons (Gossypium, subgenus Houzingenia) based on genome sequencing.</title>
        <authorList>
            <person name="Grover C.E."/>
            <person name="Arick M.A. 2nd"/>
            <person name="Thrash A."/>
            <person name="Conover J.L."/>
            <person name="Sanders W.S."/>
            <person name="Peterson D.G."/>
            <person name="Frelichowski J.E."/>
            <person name="Scheffler J.A."/>
            <person name="Scheffler B.E."/>
            <person name="Wendel J.F."/>
        </authorList>
    </citation>
    <scope>NUCLEOTIDE SEQUENCE [LARGE SCALE GENOMIC DNA]</scope>
    <source>
        <strain evidence="2">157</strain>
        <tissue evidence="2">Leaf</tissue>
    </source>
</reference>